<dbReference type="Pfam" id="PF09851">
    <property type="entry name" value="SHOCT"/>
    <property type="match status" value="1"/>
</dbReference>
<keyword evidence="1" id="KW-0472">Membrane</keyword>
<dbReference type="InterPro" id="IPR018649">
    <property type="entry name" value="SHOCT"/>
</dbReference>
<evidence type="ECO:0000259" key="2">
    <source>
        <dbReference type="Pfam" id="PF09851"/>
    </source>
</evidence>
<keyword evidence="1" id="KW-0812">Transmembrane</keyword>
<protein>
    <recommendedName>
        <fullName evidence="2">SHOCT domain-containing protein</fullName>
    </recommendedName>
</protein>
<dbReference type="EMBL" id="MHTC01000036">
    <property type="protein sequence ID" value="OHA54853.1"/>
    <property type="molecule type" value="Genomic_DNA"/>
</dbReference>
<keyword evidence="1" id="KW-1133">Transmembrane helix</keyword>
<comment type="caution">
    <text evidence="3">The sequence shown here is derived from an EMBL/GenBank/DDBJ whole genome shotgun (WGS) entry which is preliminary data.</text>
</comment>
<name>A0A1G2Q2Q3_9BACT</name>
<organism evidence="3 4">
    <name type="scientific">Candidatus Veblenbacteria bacterium RIFOXYB1_FULL_43_13</name>
    <dbReference type="NCBI Taxonomy" id="1802426"/>
    <lineage>
        <taxon>Bacteria</taxon>
        <taxon>Candidatus Vebleniibacteriota</taxon>
    </lineage>
</organism>
<feature type="domain" description="SHOCT" evidence="2">
    <location>
        <begin position="49"/>
        <end position="74"/>
    </location>
</feature>
<feature type="transmembrane region" description="Helical" evidence="1">
    <location>
        <begin position="12"/>
        <end position="35"/>
    </location>
</feature>
<gene>
    <name evidence="3" type="ORF">A2388_03210</name>
</gene>
<sequence length="76" mass="8838">MGNFYYGHMFGWGIWGWLMMPLFWGGIILLVVWLVREVGGSSSNQPNRALEILKERYAKGEINKEEFEAKKKDLSN</sequence>
<dbReference type="AlphaFoldDB" id="A0A1G2Q2Q3"/>
<dbReference type="Proteomes" id="UP000177575">
    <property type="component" value="Unassembled WGS sequence"/>
</dbReference>
<proteinExistence type="predicted"/>
<evidence type="ECO:0000313" key="3">
    <source>
        <dbReference type="EMBL" id="OHA54853.1"/>
    </source>
</evidence>
<evidence type="ECO:0000256" key="1">
    <source>
        <dbReference type="SAM" id="Phobius"/>
    </source>
</evidence>
<evidence type="ECO:0000313" key="4">
    <source>
        <dbReference type="Proteomes" id="UP000177575"/>
    </source>
</evidence>
<accession>A0A1G2Q2Q3</accession>
<reference evidence="3 4" key="1">
    <citation type="journal article" date="2016" name="Nat. Commun.">
        <title>Thousands of microbial genomes shed light on interconnected biogeochemical processes in an aquifer system.</title>
        <authorList>
            <person name="Anantharaman K."/>
            <person name="Brown C.T."/>
            <person name="Hug L.A."/>
            <person name="Sharon I."/>
            <person name="Castelle C.J."/>
            <person name="Probst A.J."/>
            <person name="Thomas B.C."/>
            <person name="Singh A."/>
            <person name="Wilkins M.J."/>
            <person name="Karaoz U."/>
            <person name="Brodie E.L."/>
            <person name="Williams K.H."/>
            <person name="Hubbard S.S."/>
            <person name="Banfield J.F."/>
        </authorList>
    </citation>
    <scope>NUCLEOTIDE SEQUENCE [LARGE SCALE GENOMIC DNA]</scope>
</reference>